<gene>
    <name evidence="2" type="ORF">SCOCK_340044</name>
</gene>
<keyword evidence="3" id="KW-1185">Reference proteome</keyword>
<dbReference type="Proteomes" id="UP001152519">
    <property type="component" value="Unassembled WGS sequence"/>
</dbReference>
<organism evidence="2 3">
    <name type="scientific">Actinacidiphila cocklensis</name>
    <dbReference type="NCBI Taxonomy" id="887465"/>
    <lineage>
        <taxon>Bacteria</taxon>
        <taxon>Bacillati</taxon>
        <taxon>Actinomycetota</taxon>
        <taxon>Actinomycetes</taxon>
        <taxon>Kitasatosporales</taxon>
        <taxon>Streptomycetaceae</taxon>
        <taxon>Actinacidiphila</taxon>
    </lineage>
</organism>
<evidence type="ECO:0000313" key="2">
    <source>
        <dbReference type="EMBL" id="CAG6395620.1"/>
    </source>
</evidence>
<evidence type="ECO:0000256" key="1">
    <source>
        <dbReference type="SAM" id="MobiDB-lite"/>
    </source>
</evidence>
<protein>
    <submittedName>
        <fullName evidence="2">Uncharacterized protein</fullName>
    </submittedName>
</protein>
<accession>A0A9W4DQ68</accession>
<sequence>MIAHSAPHGFAWGHPQRHLDAVAVRFHVTVVSRSLAQGGHTRGAGNCALSPPPAGGPYRTDEPLWAGGDVRPVVEVPPAPP</sequence>
<dbReference type="EMBL" id="CAJSLV010000064">
    <property type="protein sequence ID" value="CAG6395620.1"/>
    <property type="molecule type" value="Genomic_DNA"/>
</dbReference>
<proteinExistence type="predicted"/>
<dbReference type="AlphaFoldDB" id="A0A9W4DQ68"/>
<evidence type="ECO:0000313" key="3">
    <source>
        <dbReference type="Proteomes" id="UP001152519"/>
    </source>
</evidence>
<feature type="region of interest" description="Disordered" evidence="1">
    <location>
        <begin position="37"/>
        <end position="81"/>
    </location>
</feature>
<name>A0A9W4DQ68_9ACTN</name>
<reference evidence="2" key="1">
    <citation type="submission" date="2021-05" db="EMBL/GenBank/DDBJ databases">
        <authorList>
            <person name="Arsene-Ploetze F."/>
        </authorList>
    </citation>
    <scope>NUCLEOTIDE SEQUENCE</scope>
    <source>
        <strain evidence="2">DSM 42138</strain>
    </source>
</reference>
<comment type="caution">
    <text evidence="2">The sequence shown here is derived from an EMBL/GenBank/DDBJ whole genome shotgun (WGS) entry which is preliminary data.</text>
</comment>